<accession>A0ABQ0S9Y0</accession>
<comment type="subunit">
    <text evidence="3">Heterodimer of an alpha and a beta subunit.</text>
</comment>
<evidence type="ECO:0000256" key="2">
    <source>
        <dbReference type="ARBA" id="ARBA00007557"/>
    </source>
</evidence>
<keyword evidence="5" id="KW-0813">Transport</keyword>
<keyword evidence="10" id="KW-1185">Reference proteome</keyword>
<gene>
    <name evidence="9" type="primary">fixA_2</name>
    <name evidence="9" type="ORF">PSA01_67630</name>
</gene>
<dbReference type="InterPro" id="IPR012255">
    <property type="entry name" value="ETF_b"/>
</dbReference>
<dbReference type="Gene3D" id="3.40.50.620">
    <property type="entry name" value="HUPs"/>
    <property type="match status" value="1"/>
</dbReference>
<dbReference type="SMART" id="SM00893">
    <property type="entry name" value="ETF"/>
    <property type="match status" value="1"/>
</dbReference>
<evidence type="ECO:0000313" key="10">
    <source>
        <dbReference type="Proteomes" id="UP000320693"/>
    </source>
</evidence>
<dbReference type="PANTHER" id="PTHR21294:SF8">
    <property type="entry name" value="ELECTRON TRANSFER FLAVOPROTEIN SUBUNIT BETA"/>
    <property type="match status" value="1"/>
</dbReference>
<dbReference type="CDD" id="cd01714">
    <property type="entry name" value="ETF_beta"/>
    <property type="match status" value="1"/>
</dbReference>
<evidence type="ECO:0000256" key="1">
    <source>
        <dbReference type="ARBA" id="ARBA00001974"/>
    </source>
</evidence>
<dbReference type="InterPro" id="IPR014729">
    <property type="entry name" value="Rossmann-like_a/b/a_fold"/>
</dbReference>
<dbReference type="Pfam" id="PF01012">
    <property type="entry name" value="ETF"/>
    <property type="match status" value="1"/>
</dbReference>
<evidence type="ECO:0000256" key="6">
    <source>
        <dbReference type="ARBA" id="ARBA00022982"/>
    </source>
</evidence>
<evidence type="ECO:0000256" key="7">
    <source>
        <dbReference type="ARBA" id="ARBA00025649"/>
    </source>
</evidence>
<dbReference type="InterPro" id="IPR014730">
    <property type="entry name" value="ETF_a/b_N"/>
</dbReference>
<dbReference type="EMBL" id="BJNH01000159">
    <property type="protein sequence ID" value="GEC29734.1"/>
    <property type="molecule type" value="Genomic_DNA"/>
</dbReference>
<keyword evidence="6" id="KW-0249">Electron transport</keyword>
<dbReference type="Proteomes" id="UP000320693">
    <property type="component" value="Unassembled WGS sequence"/>
</dbReference>
<name>A0ABQ0S9Y0_9PSEU</name>
<evidence type="ECO:0000259" key="8">
    <source>
        <dbReference type="SMART" id="SM00893"/>
    </source>
</evidence>
<dbReference type="PIRSF" id="PIRSF000090">
    <property type="entry name" value="Beta-ETF"/>
    <property type="match status" value="1"/>
</dbReference>
<evidence type="ECO:0000313" key="9">
    <source>
        <dbReference type="EMBL" id="GEC29734.1"/>
    </source>
</evidence>
<comment type="cofactor">
    <cofactor evidence="1">
        <name>FAD</name>
        <dbReference type="ChEBI" id="CHEBI:57692"/>
    </cofactor>
</comment>
<evidence type="ECO:0000256" key="5">
    <source>
        <dbReference type="ARBA" id="ARBA00022448"/>
    </source>
</evidence>
<evidence type="ECO:0000256" key="3">
    <source>
        <dbReference type="ARBA" id="ARBA00011355"/>
    </source>
</evidence>
<dbReference type="PANTHER" id="PTHR21294">
    <property type="entry name" value="ELECTRON TRANSFER FLAVOPROTEIN BETA-SUBUNIT"/>
    <property type="match status" value="1"/>
</dbReference>
<sequence>MTPYPPSAVERPHEGSRIAATPHEIEEAQRPLMKIVTLVKQVADTYSERKLSDSDHTLDREGTEAVIDEINERAVEQALLLKEAAGDGEVVVVCMGPDRASDAIRKALSMGAVSAVHLSDEAIHGSCAVQTARALTTLIGTVEGWDLVIAGNSASDGQVAAVPAMVADLLGVPALTWANELSVSGSTVTAKRETDDGVTHLSAELPAVVSVGEKSNEPRYPSFKGIMAAKKKPVNNLDLAGAGIDASEVGLANALVSVTSSAPKPPKQAGEKVTDEGDGGAKIAEYLVGQKLI</sequence>
<evidence type="ECO:0000256" key="4">
    <source>
        <dbReference type="ARBA" id="ARBA00016797"/>
    </source>
</evidence>
<reference evidence="9 10" key="1">
    <citation type="submission" date="2019-06" db="EMBL/GenBank/DDBJ databases">
        <title>Whole genome shotgun sequence of Pseudonocardia saturnea NBRC 14499.</title>
        <authorList>
            <person name="Hosoyama A."/>
            <person name="Uohara A."/>
            <person name="Ohji S."/>
            <person name="Ichikawa N."/>
        </authorList>
    </citation>
    <scope>NUCLEOTIDE SEQUENCE [LARGE SCALE GENOMIC DNA]</scope>
    <source>
        <strain evidence="9 10">NBRC 14499</strain>
    </source>
</reference>
<dbReference type="InterPro" id="IPR033948">
    <property type="entry name" value="ETF_beta_N"/>
</dbReference>
<protein>
    <recommendedName>
        <fullName evidence="4">Electron transfer flavoprotein subunit beta</fullName>
    </recommendedName>
</protein>
<comment type="function">
    <text evidence="7">The electron transfer flavoprotein serves as a specific electron acceptor for other dehydrogenases. It transfers the electrons to the main respiratory chain via ETF-ubiquinone oxidoreductase (ETF dehydrogenase).</text>
</comment>
<comment type="caution">
    <text evidence="9">The sequence shown here is derived from an EMBL/GenBank/DDBJ whole genome shotgun (WGS) entry which is preliminary data.</text>
</comment>
<comment type="similarity">
    <text evidence="2">Belongs to the ETF beta-subunit/FixA family.</text>
</comment>
<organism evidence="9 10">
    <name type="scientific">Pseudonocardia saturnea</name>
    <dbReference type="NCBI Taxonomy" id="33909"/>
    <lineage>
        <taxon>Bacteria</taxon>
        <taxon>Bacillati</taxon>
        <taxon>Actinomycetota</taxon>
        <taxon>Actinomycetes</taxon>
        <taxon>Pseudonocardiales</taxon>
        <taxon>Pseudonocardiaceae</taxon>
        <taxon>Pseudonocardia</taxon>
    </lineage>
</organism>
<proteinExistence type="inferred from homology"/>
<dbReference type="SUPFAM" id="SSF52402">
    <property type="entry name" value="Adenine nucleotide alpha hydrolases-like"/>
    <property type="match status" value="1"/>
</dbReference>
<feature type="domain" description="Electron transfer flavoprotein alpha/beta-subunit N-terminal" evidence="8">
    <location>
        <begin position="55"/>
        <end position="246"/>
    </location>
</feature>